<proteinExistence type="inferred from homology"/>
<evidence type="ECO:0000256" key="2">
    <source>
        <dbReference type="ARBA" id="ARBA00023015"/>
    </source>
</evidence>
<dbReference type="Pfam" id="PF04542">
    <property type="entry name" value="Sigma70_r2"/>
    <property type="match status" value="1"/>
</dbReference>
<reference evidence="7 8" key="1">
    <citation type="journal article" date="2014" name="Genome Announc.">
        <title>Genome Sequence and Methylome of Soil Bacterium Gemmatirosa kalamazoonensis KBS708T, a Member of the Rarely Cultivated Gemmatimonadetes Phylum.</title>
        <authorList>
            <person name="Debruyn J.M."/>
            <person name="Radosevich M."/>
            <person name="Wommack K.E."/>
            <person name="Polson S.W."/>
            <person name="Hauser L.J."/>
            <person name="Fawaz M.N."/>
            <person name="Korlach J."/>
            <person name="Tsai Y.C."/>
        </authorList>
    </citation>
    <scope>NUCLEOTIDE SEQUENCE [LARGE SCALE GENOMIC DNA]</scope>
    <source>
        <strain evidence="7 8">KBS708</strain>
    </source>
</reference>
<evidence type="ECO:0000259" key="5">
    <source>
        <dbReference type="Pfam" id="PF04542"/>
    </source>
</evidence>
<organism evidence="7 8">
    <name type="scientific">Gemmatirosa kalamazoonensis</name>
    <dbReference type="NCBI Taxonomy" id="861299"/>
    <lineage>
        <taxon>Bacteria</taxon>
        <taxon>Pseudomonadati</taxon>
        <taxon>Gemmatimonadota</taxon>
        <taxon>Gemmatimonadia</taxon>
        <taxon>Gemmatimonadales</taxon>
        <taxon>Gemmatimonadaceae</taxon>
        <taxon>Gemmatirosa</taxon>
    </lineage>
</organism>
<dbReference type="InParanoid" id="W0RGF9"/>
<name>W0RGF9_9BACT</name>
<dbReference type="RefSeq" id="WP_025410918.1">
    <property type="nucleotide sequence ID" value="NZ_CP007128.1"/>
</dbReference>
<dbReference type="Proteomes" id="UP000019151">
    <property type="component" value="Chromosome"/>
</dbReference>
<keyword evidence="3" id="KW-0731">Sigma factor</keyword>
<dbReference type="Gene3D" id="1.10.1740.10">
    <property type="match status" value="1"/>
</dbReference>
<dbReference type="EMBL" id="CP007128">
    <property type="protein sequence ID" value="AHG89420.1"/>
    <property type="molecule type" value="Genomic_DNA"/>
</dbReference>
<feature type="domain" description="RNA polymerase sigma-70 region 2" evidence="5">
    <location>
        <begin position="34"/>
        <end position="97"/>
    </location>
</feature>
<dbReference type="NCBIfam" id="TIGR02937">
    <property type="entry name" value="sigma70-ECF"/>
    <property type="match status" value="1"/>
</dbReference>
<dbReference type="AlphaFoldDB" id="W0RGF9"/>
<evidence type="ECO:0000313" key="7">
    <source>
        <dbReference type="EMBL" id="AHG89420.1"/>
    </source>
</evidence>
<dbReference type="KEGG" id="gba:J421_1883"/>
<dbReference type="PANTHER" id="PTHR43133">
    <property type="entry name" value="RNA POLYMERASE ECF-TYPE SIGMA FACTO"/>
    <property type="match status" value="1"/>
</dbReference>
<comment type="similarity">
    <text evidence="1">Belongs to the sigma-70 factor family. ECF subfamily.</text>
</comment>
<dbReference type="GO" id="GO:0006352">
    <property type="term" value="P:DNA-templated transcription initiation"/>
    <property type="evidence" value="ECO:0007669"/>
    <property type="project" value="InterPro"/>
</dbReference>
<dbReference type="Pfam" id="PF08281">
    <property type="entry name" value="Sigma70_r4_2"/>
    <property type="match status" value="1"/>
</dbReference>
<dbReference type="OrthoDB" id="9803470at2"/>
<dbReference type="SUPFAM" id="SSF88659">
    <property type="entry name" value="Sigma3 and sigma4 domains of RNA polymerase sigma factors"/>
    <property type="match status" value="1"/>
</dbReference>
<dbReference type="InterPro" id="IPR036388">
    <property type="entry name" value="WH-like_DNA-bd_sf"/>
</dbReference>
<dbReference type="GO" id="GO:0003677">
    <property type="term" value="F:DNA binding"/>
    <property type="evidence" value="ECO:0007669"/>
    <property type="project" value="InterPro"/>
</dbReference>
<dbReference type="eggNOG" id="COG1595">
    <property type="taxonomic scope" value="Bacteria"/>
</dbReference>
<dbReference type="InterPro" id="IPR014284">
    <property type="entry name" value="RNA_pol_sigma-70_dom"/>
</dbReference>
<dbReference type="InterPro" id="IPR013325">
    <property type="entry name" value="RNA_pol_sigma_r2"/>
</dbReference>
<gene>
    <name evidence="7" type="ORF">J421_1883</name>
</gene>
<evidence type="ECO:0000256" key="3">
    <source>
        <dbReference type="ARBA" id="ARBA00023082"/>
    </source>
</evidence>
<evidence type="ECO:0000256" key="4">
    <source>
        <dbReference type="ARBA" id="ARBA00023163"/>
    </source>
</evidence>
<dbReference type="InterPro" id="IPR007627">
    <property type="entry name" value="RNA_pol_sigma70_r2"/>
</dbReference>
<sequence length="214" mass="23833">MTESTHTSTASPVAPAEVGGLAPGGFEPLLLAVLSPAFGYALRLARNRADAEDLVQDASLLAFRAAHTFEPGTNFKAWFFQILTRCFYARHRRQQRRPTTVDLEDTPDLYLYSRSAAAGLPWEGEDPASLLIDRLGSERVEAAIEQLPEEYGTVCALYFTEDFAYHEIAAVLGIPVGTVRSRLHRGRKMLQKVLWHVAEEAGIVRDLAHREERP</sequence>
<dbReference type="InterPro" id="IPR013324">
    <property type="entry name" value="RNA_pol_sigma_r3/r4-like"/>
</dbReference>
<protein>
    <submittedName>
        <fullName evidence="7">RNA polymerase sigma factor, sigma-70 family</fullName>
    </submittedName>
</protein>
<keyword evidence="2" id="KW-0805">Transcription regulation</keyword>
<evidence type="ECO:0000256" key="1">
    <source>
        <dbReference type="ARBA" id="ARBA00010641"/>
    </source>
</evidence>
<dbReference type="Gene3D" id="1.10.10.10">
    <property type="entry name" value="Winged helix-like DNA-binding domain superfamily/Winged helix DNA-binding domain"/>
    <property type="match status" value="1"/>
</dbReference>
<dbReference type="InterPro" id="IPR013249">
    <property type="entry name" value="RNA_pol_sigma70_r4_t2"/>
</dbReference>
<dbReference type="STRING" id="861299.J421_1883"/>
<dbReference type="HOGENOM" id="CLU_047691_1_1_0"/>
<dbReference type="CDD" id="cd06171">
    <property type="entry name" value="Sigma70_r4"/>
    <property type="match status" value="1"/>
</dbReference>
<dbReference type="InterPro" id="IPR039425">
    <property type="entry name" value="RNA_pol_sigma-70-like"/>
</dbReference>
<dbReference type="GO" id="GO:0016987">
    <property type="term" value="F:sigma factor activity"/>
    <property type="evidence" value="ECO:0007669"/>
    <property type="project" value="UniProtKB-KW"/>
</dbReference>
<dbReference type="SUPFAM" id="SSF88946">
    <property type="entry name" value="Sigma2 domain of RNA polymerase sigma factors"/>
    <property type="match status" value="1"/>
</dbReference>
<evidence type="ECO:0000259" key="6">
    <source>
        <dbReference type="Pfam" id="PF08281"/>
    </source>
</evidence>
<dbReference type="PANTHER" id="PTHR43133:SF25">
    <property type="entry name" value="RNA POLYMERASE SIGMA FACTOR RFAY-RELATED"/>
    <property type="match status" value="1"/>
</dbReference>
<feature type="domain" description="RNA polymerase sigma factor 70 region 4 type 2" evidence="6">
    <location>
        <begin position="138"/>
        <end position="190"/>
    </location>
</feature>
<keyword evidence="8" id="KW-1185">Reference proteome</keyword>
<keyword evidence="4" id="KW-0804">Transcription</keyword>
<accession>W0RGF9</accession>
<evidence type="ECO:0000313" key="8">
    <source>
        <dbReference type="Proteomes" id="UP000019151"/>
    </source>
</evidence>